<dbReference type="AlphaFoldDB" id="A0ABD2QFA8"/>
<evidence type="ECO:0000313" key="1">
    <source>
        <dbReference type="EMBL" id="KAL3318088.1"/>
    </source>
</evidence>
<sequence length="157" mass="18195">MVFDEMDKAENSVLLFTPIFKKMHEEMCSHIKTFSMFLNEVNVEDRLLFNQRSDVYLGLLQQASVYPSCVQVFVNLSTPSLDRLLGAHYERGLLGRFLVRSHLYKTTINPMADLFNMGTQRGEFFTEEELYKPIIESTQKNIWQVSSDCPSNTDSYS</sequence>
<evidence type="ECO:0000313" key="2">
    <source>
        <dbReference type="Proteomes" id="UP001626550"/>
    </source>
</evidence>
<gene>
    <name evidence="1" type="ORF">Ciccas_003243</name>
</gene>
<accession>A0ABD2QFA8</accession>
<keyword evidence="2" id="KW-1185">Reference proteome</keyword>
<proteinExistence type="predicted"/>
<organism evidence="1 2">
    <name type="scientific">Cichlidogyrus casuarinus</name>
    <dbReference type="NCBI Taxonomy" id="1844966"/>
    <lineage>
        <taxon>Eukaryota</taxon>
        <taxon>Metazoa</taxon>
        <taxon>Spiralia</taxon>
        <taxon>Lophotrochozoa</taxon>
        <taxon>Platyhelminthes</taxon>
        <taxon>Monogenea</taxon>
        <taxon>Monopisthocotylea</taxon>
        <taxon>Dactylogyridea</taxon>
        <taxon>Ancyrocephalidae</taxon>
        <taxon>Cichlidogyrus</taxon>
    </lineage>
</organism>
<dbReference type="Proteomes" id="UP001626550">
    <property type="component" value="Unassembled WGS sequence"/>
</dbReference>
<protein>
    <submittedName>
        <fullName evidence="1">Uncharacterized protein</fullName>
    </submittedName>
</protein>
<reference evidence="1 2" key="1">
    <citation type="submission" date="2024-11" db="EMBL/GenBank/DDBJ databases">
        <title>Adaptive evolution of stress response genes in parasites aligns with host niche diversity.</title>
        <authorList>
            <person name="Hahn C."/>
            <person name="Resl P."/>
        </authorList>
    </citation>
    <scope>NUCLEOTIDE SEQUENCE [LARGE SCALE GENOMIC DNA]</scope>
    <source>
        <strain evidence="1">EGGRZ-B1_66</strain>
        <tissue evidence="1">Body</tissue>
    </source>
</reference>
<comment type="caution">
    <text evidence="1">The sequence shown here is derived from an EMBL/GenBank/DDBJ whole genome shotgun (WGS) entry which is preliminary data.</text>
</comment>
<dbReference type="EMBL" id="JBJKFK010000288">
    <property type="protein sequence ID" value="KAL3318088.1"/>
    <property type="molecule type" value="Genomic_DNA"/>
</dbReference>
<name>A0ABD2QFA8_9PLAT</name>